<feature type="region of interest" description="Disordered" evidence="5">
    <location>
        <begin position="968"/>
        <end position="998"/>
    </location>
</feature>
<comment type="subcellular location">
    <subcellularLocation>
        <location evidence="1">Cytoplasm</location>
    </subcellularLocation>
</comment>
<organism evidence="6">
    <name type="scientific">Anopheles atroparvus</name>
    <name type="common">European mosquito</name>
    <dbReference type="NCBI Taxonomy" id="41427"/>
    <lineage>
        <taxon>Eukaryota</taxon>
        <taxon>Metazoa</taxon>
        <taxon>Ecdysozoa</taxon>
        <taxon>Arthropoda</taxon>
        <taxon>Hexapoda</taxon>
        <taxon>Insecta</taxon>
        <taxon>Pterygota</taxon>
        <taxon>Neoptera</taxon>
        <taxon>Endopterygota</taxon>
        <taxon>Diptera</taxon>
        <taxon>Nematocera</taxon>
        <taxon>Culicoidea</taxon>
        <taxon>Culicidae</taxon>
        <taxon>Anophelinae</taxon>
        <taxon>Anopheles</taxon>
    </lineage>
</organism>
<dbReference type="AlphaFoldDB" id="A0A182ISW1"/>
<dbReference type="SUPFAM" id="SSF50978">
    <property type="entry name" value="WD40 repeat-like"/>
    <property type="match status" value="1"/>
</dbReference>
<proteinExistence type="predicted"/>
<dbReference type="PANTHER" id="PTHR12442">
    <property type="entry name" value="DYNEIN INTERMEDIATE CHAIN"/>
    <property type="match status" value="1"/>
</dbReference>
<dbReference type="EnsemblMetazoa" id="AATE004844-RA">
    <property type="protein sequence ID" value="AATE004844-PA.1"/>
    <property type="gene ID" value="AATE004844"/>
</dbReference>
<evidence type="ECO:0000313" key="6">
    <source>
        <dbReference type="EnsemblMetazoa" id="AATE004844-PA.1"/>
    </source>
</evidence>
<dbReference type="InterPro" id="IPR015943">
    <property type="entry name" value="WD40/YVTN_repeat-like_dom_sf"/>
</dbReference>
<dbReference type="GO" id="GO:0045504">
    <property type="term" value="F:dynein heavy chain binding"/>
    <property type="evidence" value="ECO:0007669"/>
    <property type="project" value="TreeGrafter"/>
</dbReference>
<keyword evidence="3" id="KW-0853">WD repeat</keyword>
<evidence type="ECO:0000256" key="3">
    <source>
        <dbReference type="ARBA" id="ARBA00022574"/>
    </source>
</evidence>
<dbReference type="GO" id="GO:0036159">
    <property type="term" value="P:inner dynein arm assembly"/>
    <property type="evidence" value="ECO:0007669"/>
    <property type="project" value="TreeGrafter"/>
</dbReference>
<accession>A0A182ISW1</accession>
<protein>
    <recommendedName>
        <fullName evidence="7">WD repeat-containing protein 63</fullName>
    </recommendedName>
</protein>
<evidence type="ECO:0000256" key="1">
    <source>
        <dbReference type="ARBA" id="ARBA00004496"/>
    </source>
</evidence>
<reference evidence="6" key="1">
    <citation type="submission" date="2022-08" db="UniProtKB">
        <authorList>
            <consortium name="EnsemblMetazoa"/>
        </authorList>
    </citation>
    <scope>IDENTIFICATION</scope>
    <source>
        <strain evidence="6">EBRO</strain>
    </source>
</reference>
<dbReference type="VEuPathDB" id="VectorBase:AATE004844"/>
<name>A0A182ISW1_ANOAO</name>
<dbReference type="Gene3D" id="2.130.10.10">
    <property type="entry name" value="YVTN repeat-like/Quinoprotein amine dehydrogenase"/>
    <property type="match status" value="1"/>
</dbReference>
<keyword evidence="4" id="KW-0677">Repeat</keyword>
<feature type="compositionally biased region" description="Basic and acidic residues" evidence="5">
    <location>
        <begin position="989"/>
        <end position="998"/>
    </location>
</feature>
<dbReference type="InterPro" id="IPR050687">
    <property type="entry name" value="Dynein_IC"/>
</dbReference>
<evidence type="ECO:0008006" key="7">
    <source>
        <dbReference type="Google" id="ProtNLM"/>
    </source>
</evidence>
<dbReference type="GO" id="GO:0045503">
    <property type="term" value="F:dynein light chain binding"/>
    <property type="evidence" value="ECO:0007669"/>
    <property type="project" value="TreeGrafter"/>
</dbReference>
<evidence type="ECO:0000256" key="5">
    <source>
        <dbReference type="SAM" id="MobiDB-lite"/>
    </source>
</evidence>
<evidence type="ECO:0000256" key="4">
    <source>
        <dbReference type="ARBA" id="ARBA00022737"/>
    </source>
</evidence>
<dbReference type="GO" id="GO:0060294">
    <property type="term" value="P:cilium movement involved in cell motility"/>
    <property type="evidence" value="ECO:0007669"/>
    <property type="project" value="TreeGrafter"/>
</dbReference>
<dbReference type="SMART" id="SM00320">
    <property type="entry name" value="WD40"/>
    <property type="match status" value="3"/>
</dbReference>
<dbReference type="PANTHER" id="PTHR12442:SF5">
    <property type="entry name" value="DYNEIN AXONEMAL INTERMEDIATE CHAIN 3"/>
    <property type="match status" value="1"/>
</dbReference>
<dbReference type="InterPro" id="IPR001680">
    <property type="entry name" value="WD40_rpt"/>
</dbReference>
<sequence length="998" mass="114142">MAEFTIAPALAKDFLEEEDFSCVFGFDDKDAWSRLHSFPNITEITISPQTQSELGIVVGRNISDEHRWKAIAKDKLQRVLRANDGKEAKLVEMLQELEPGTSILIEYVPEQSSHDDLFLVYADVREIHEASELVRKLELLQRLKLKLLTEKIFQKRWIGKGADREIEGWKRVPEAVEVETEALGVYPIRKGGEIRLRTASDVRDGFVELLPVKWKVSNMPRKIADQATQVKPPGVSRVIQTEPTFPSNAATQYLFDAADRHIDPSLISREWLDRSTESLSKEVQFNLIDLYKNEYGTDVATGVDKYQTPRIDEVLSFMNRSLSVGRTVCSMDWHPELSGIFVASYTFEALSKLSSNVPEPSRKQSENIVHRMLFEKCPILMWSFKNPLEPLLELKSIREVTAVSFCPYDGELFVGGLTNGQIALWDLKGEIERVEQANQAVRESNDYRKQIRQLMENTSQESVDRSVSPAAVSSLEHASRSAISCIKWLPRNHFCTTTGHLKAHPEKLHRFVVTSSLDGTVCIWDLDFSMPALQKMIATKKDASKVVEKTIYQRVNNLFFPTFKLLCRTPIASMIVDEAFYLSTPEAHTKDITQRVKHLLQQLPVGCKMKLTLGTFTGQLLGGSWEGYDFEQGSLVTDEPLQVTHTLAPIHDGPIVALERNPLLRDVFLSIGGHVLALWSEEDCSSAIFWRKKQIIITAGRWSLDRAAVFYVGLANGDFEIWDLNMPNEEDTLRKVVQHELCRKTDQAAWTKTYNDRHATKTETQLQAVIDAKESEPKKTAEKAKRVEVDAAKGKKQREIEKRTPLSDRLEQQYRAKHYQSLLKKLMQRRNVSPERMAQEMRPEMERRRYNAEKRSAIDASISQADGDFANVQRVLRPAEKSTPASIVQRSEAELPQEHKESIANYRQVEAEAKEILRGHFLPEMEHFVEVLMKSREQRDKVCINVGTNMEHLVSYENKRSLRRRGLAPRTRLEDLNPISETEEDTNEKEEVSEKQNI</sequence>
<dbReference type="GO" id="GO:0036156">
    <property type="term" value="C:inner dynein arm"/>
    <property type="evidence" value="ECO:0007669"/>
    <property type="project" value="TreeGrafter"/>
</dbReference>
<dbReference type="STRING" id="41427.A0A182ISW1"/>
<keyword evidence="2" id="KW-0963">Cytoplasm</keyword>
<dbReference type="InterPro" id="IPR036322">
    <property type="entry name" value="WD40_repeat_dom_sf"/>
</dbReference>
<feature type="region of interest" description="Disordered" evidence="5">
    <location>
        <begin position="774"/>
        <end position="800"/>
    </location>
</feature>
<evidence type="ECO:0000256" key="2">
    <source>
        <dbReference type="ARBA" id="ARBA00022490"/>
    </source>
</evidence>